<sequence>MTPAAMTGHRPRRQTPRGPFVLDIRELGRRPGSMRPVRTQVPAAHDMGTPMLRVPAGGLVSLDLRLESVHEGVLVSGTASADLVGECARCLDEVHDEVTVEVRELFYYPDRAEEIDDEEEDVLVVVDDHVDLAPVVRDALVLDLPLSPLCDPDCEGLCVDCGVRLADVEPDHSHDSADPRWAALSALTEAGTAGDAAARETKEKS</sequence>
<evidence type="ECO:0000313" key="1">
    <source>
        <dbReference type="EMBL" id="ADP79128.1"/>
    </source>
</evidence>
<dbReference type="KEGG" id="fri:FraEuI1c_1055"/>
<organism evidence="1 2">
    <name type="scientific">Pseudofrankia inefficax (strain DSM 45817 / CECT 9037 / DDB 130130 / EuI1c)</name>
    <name type="common">Frankia inefficax</name>
    <dbReference type="NCBI Taxonomy" id="298654"/>
    <lineage>
        <taxon>Bacteria</taxon>
        <taxon>Bacillati</taxon>
        <taxon>Actinomycetota</taxon>
        <taxon>Actinomycetes</taxon>
        <taxon>Frankiales</taxon>
        <taxon>Frankiaceae</taxon>
        <taxon>Pseudofrankia</taxon>
    </lineage>
</organism>
<dbReference type="EMBL" id="CP002299">
    <property type="protein sequence ID" value="ADP79128.1"/>
    <property type="molecule type" value="Genomic_DNA"/>
</dbReference>
<dbReference type="AlphaFoldDB" id="E3IZZ2"/>
<dbReference type="PANTHER" id="PTHR34374:SF1">
    <property type="entry name" value="LARGE RIBOSOMAL RNA SUBUNIT ACCUMULATION PROTEIN YCED HOMOLOG 1, CHLOROPLASTIC"/>
    <property type="match status" value="1"/>
</dbReference>
<evidence type="ECO:0000313" key="2">
    <source>
        <dbReference type="Proteomes" id="UP000002484"/>
    </source>
</evidence>
<dbReference type="InParanoid" id="E3IZZ2"/>
<proteinExistence type="predicted"/>
<reference evidence="1 2" key="1">
    <citation type="submission" date="2010-10" db="EMBL/GenBank/DDBJ databases">
        <title>Complete sequence of Frankia sp. EuI1c.</title>
        <authorList>
            <consortium name="US DOE Joint Genome Institute"/>
            <person name="Lucas S."/>
            <person name="Copeland A."/>
            <person name="Lapidus A."/>
            <person name="Cheng J.-F."/>
            <person name="Bruce D."/>
            <person name="Goodwin L."/>
            <person name="Pitluck S."/>
            <person name="Chertkov O."/>
            <person name="Detter J.C."/>
            <person name="Han C."/>
            <person name="Tapia R."/>
            <person name="Land M."/>
            <person name="Hauser L."/>
            <person name="Jeffries C."/>
            <person name="Kyrpides N."/>
            <person name="Ivanova N."/>
            <person name="Mikhailova N."/>
            <person name="Beauchemin N."/>
            <person name="Sen A."/>
            <person name="Sur S.A."/>
            <person name="Gtari M."/>
            <person name="Wall L."/>
            <person name="Tisa L."/>
            <person name="Woyke T."/>
        </authorList>
    </citation>
    <scope>NUCLEOTIDE SEQUENCE [LARGE SCALE GENOMIC DNA]</scope>
    <source>
        <strain evidence="2">DSM 45817 / CECT 9037 / EuI1c</strain>
    </source>
</reference>
<name>E3IZZ2_PSEI1</name>
<dbReference type="STRING" id="298654.FraEuI1c_1055"/>
<dbReference type="eggNOG" id="COG1399">
    <property type="taxonomic scope" value="Bacteria"/>
</dbReference>
<dbReference type="HOGENOM" id="CLU_100236_0_0_11"/>
<evidence type="ECO:0008006" key="3">
    <source>
        <dbReference type="Google" id="ProtNLM"/>
    </source>
</evidence>
<dbReference type="Proteomes" id="UP000002484">
    <property type="component" value="Chromosome"/>
</dbReference>
<dbReference type="Pfam" id="PF02620">
    <property type="entry name" value="YceD"/>
    <property type="match status" value="1"/>
</dbReference>
<keyword evidence="2" id="KW-1185">Reference proteome</keyword>
<gene>
    <name evidence="1" type="ordered locus">FraEuI1c_1055</name>
</gene>
<dbReference type="InterPro" id="IPR003772">
    <property type="entry name" value="YceD"/>
</dbReference>
<protein>
    <recommendedName>
        <fullName evidence="3">Metal-binding protein</fullName>
    </recommendedName>
</protein>
<dbReference type="FunCoup" id="E3IZZ2">
    <property type="interactions" value="6"/>
</dbReference>
<dbReference type="PANTHER" id="PTHR34374">
    <property type="entry name" value="LARGE RIBOSOMAL RNA SUBUNIT ACCUMULATION PROTEIN YCED HOMOLOG 1, CHLOROPLASTIC"/>
    <property type="match status" value="1"/>
</dbReference>
<accession>E3IZZ2</accession>